<dbReference type="Pfam" id="PF06863">
    <property type="entry name" value="DUF1254"/>
    <property type="match status" value="1"/>
</dbReference>
<accession>A0ABV0DLZ1</accession>
<feature type="domain" description="DUF1254" evidence="3">
    <location>
        <begin position="83"/>
        <end position="211"/>
    </location>
</feature>
<proteinExistence type="predicted"/>
<evidence type="ECO:0000259" key="3">
    <source>
        <dbReference type="Pfam" id="PF06863"/>
    </source>
</evidence>
<dbReference type="RefSeq" id="WP_347151514.1">
    <property type="nucleotide sequence ID" value="NZ_JBDLYL010000036.1"/>
</dbReference>
<dbReference type="Gene3D" id="2.60.120.600">
    <property type="entry name" value="Domain of unknown function DUF1214, C-terminal domain"/>
    <property type="match status" value="1"/>
</dbReference>
<evidence type="ECO:0000259" key="2">
    <source>
        <dbReference type="Pfam" id="PF06742"/>
    </source>
</evidence>
<evidence type="ECO:0000313" key="4">
    <source>
        <dbReference type="EMBL" id="MEN8642619.1"/>
    </source>
</evidence>
<feature type="chain" id="PRO_5045573217" evidence="1">
    <location>
        <begin position="29"/>
        <end position="471"/>
    </location>
</feature>
<keyword evidence="1" id="KW-0732">Signal</keyword>
<reference evidence="4 5" key="1">
    <citation type="submission" date="2024-05" db="EMBL/GenBank/DDBJ databases">
        <title>Sequence of Lycoming College course isolates.</title>
        <authorList>
            <person name="Reigle C.A."/>
            <person name="Newman J.D."/>
        </authorList>
    </citation>
    <scope>NUCLEOTIDE SEQUENCE [LARGE SCALE GENOMIC DNA]</scope>
    <source>
        <strain evidence="4 5">CAR-09</strain>
    </source>
</reference>
<name>A0ABV0DLZ1_9PSED</name>
<dbReference type="PANTHER" id="PTHR36509:SF2">
    <property type="entry name" value="BLL3101 PROTEIN"/>
    <property type="match status" value="1"/>
</dbReference>
<comment type="caution">
    <text evidence="4">The sequence shown here is derived from an EMBL/GenBank/DDBJ whole genome shotgun (WGS) entry which is preliminary data.</text>
</comment>
<evidence type="ECO:0000256" key="1">
    <source>
        <dbReference type="SAM" id="SignalP"/>
    </source>
</evidence>
<dbReference type="SUPFAM" id="SSF160935">
    <property type="entry name" value="VPA0735-like"/>
    <property type="match status" value="1"/>
</dbReference>
<evidence type="ECO:0000313" key="5">
    <source>
        <dbReference type="Proteomes" id="UP001424532"/>
    </source>
</evidence>
<feature type="domain" description="DUF1214" evidence="2">
    <location>
        <begin position="346"/>
        <end position="453"/>
    </location>
</feature>
<dbReference type="Proteomes" id="UP001424532">
    <property type="component" value="Unassembled WGS sequence"/>
</dbReference>
<feature type="signal peptide" evidence="1">
    <location>
        <begin position="1"/>
        <end position="28"/>
    </location>
</feature>
<sequence>MNGKRLNLTALALATAVISAALPAHSYAQVPAQASTEQIDEKIAYVIGTEAVYYGMGPVLMRIGIESQSDADKPYDNAQAPTNQMGHARRLYGPADKFVVTANNDTLYSFAALDLAKEPVVLSVPDTNGRYYIMQILDAYSRSIEDIGIGTLGAKGGTFAIVGPAWKGTLPPEIVALRSPTPQAYIIGRTGVDSEEDLPAAHAVQGQYRLTLLSNYGKPFQKVELGHRDASGKPEFPEGLDFFATLDKAMRQNPLPDDAPMTEQFKRIGIGLEKPFDAATLSQATQRGLTQAFQDGMAAVQRTAADSGSRVNGWNMEFKGGLYGNDFLLRAAIDSKQLGLNKAIRALYPNRYVDSDDQPLNGKNAYTLRFEGKVPVRAFWSLTMYDAKNLYMVENPIKRYSIGDRTKGVKTESDGSLTIYMQATNPGADKESNWLPTPEGDFFVQLRLYEPEEGVLNGSYKVPQVVRTKGQ</sequence>
<gene>
    <name evidence="4" type="ORF">ABFE88_23485</name>
</gene>
<protein>
    <submittedName>
        <fullName evidence="4">DUF1254 domain-containing protein</fullName>
    </submittedName>
</protein>
<dbReference type="InterPro" id="IPR037050">
    <property type="entry name" value="DUF1254_sf"/>
</dbReference>
<dbReference type="InterPro" id="IPR037049">
    <property type="entry name" value="DUF1214_C_sf"/>
</dbReference>
<dbReference type="InterPro" id="IPR010621">
    <property type="entry name" value="DUF1214"/>
</dbReference>
<dbReference type="EMBL" id="JBDLYL010000036">
    <property type="protein sequence ID" value="MEN8642619.1"/>
    <property type="molecule type" value="Genomic_DNA"/>
</dbReference>
<dbReference type="PANTHER" id="PTHR36509">
    <property type="entry name" value="BLL3101 PROTEIN"/>
    <property type="match status" value="1"/>
</dbReference>
<dbReference type="Gene3D" id="2.60.40.1610">
    <property type="entry name" value="Domain of unknown function DUF1254"/>
    <property type="match status" value="1"/>
</dbReference>
<dbReference type="InterPro" id="IPR010679">
    <property type="entry name" value="DUF1254"/>
</dbReference>
<keyword evidence="5" id="KW-1185">Reference proteome</keyword>
<dbReference type="Pfam" id="PF06742">
    <property type="entry name" value="DUF1214"/>
    <property type="match status" value="1"/>
</dbReference>
<organism evidence="4 5">
    <name type="scientific">Pseudomonas sichuanensis</name>
    <dbReference type="NCBI Taxonomy" id="2213015"/>
    <lineage>
        <taxon>Bacteria</taxon>
        <taxon>Pseudomonadati</taxon>
        <taxon>Pseudomonadota</taxon>
        <taxon>Gammaproteobacteria</taxon>
        <taxon>Pseudomonadales</taxon>
        <taxon>Pseudomonadaceae</taxon>
        <taxon>Pseudomonas</taxon>
    </lineage>
</organism>